<reference evidence="2" key="2">
    <citation type="submission" date="2020-05" db="UniProtKB">
        <authorList>
            <consortium name="EnsemblMetazoa"/>
        </authorList>
    </citation>
    <scope>IDENTIFICATION</scope>
    <source>
        <strain evidence="2">wikel</strain>
    </source>
</reference>
<proteinExistence type="predicted"/>
<dbReference type="EMBL" id="ABJB011030001">
    <property type="status" value="NOT_ANNOTATED_CDS"/>
    <property type="molecule type" value="Genomic_DNA"/>
</dbReference>
<dbReference type="PaxDb" id="6945-B7Q7U3"/>
<dbReference type="EnsemblMetazoa" id="ISCW010924-RA">
    <property type="protein sequence ID" value="ISCW010924-PA"/>
    <property type="gene ID" value="ISCW010924"/>
</dbReference>
<dbReference type="VEuPathDB" id="VectorBase:ISCI010924"/>
<protein>
    <submittedName>
        <fullName evidence="1 2">Uncharacterized protein</fullName>
    </submittedName>
</protein>
<gene>
    <name evidence="1" type="ORF">IscW_ISCW010924</name>
</gene>
<dbReference type="Proteomes" id="UP000001555">
    <property type="component" value="Unassembled WGS sequence"/>
</dbReference>
<dbReference type="AlphaFoldDB" id="B7Q7U3"/>
<sequence length="102" mass="10325">MPLSIRYAYMCIRVCCTHLVLGSLGRIGRYLLEFAWTACVPSGGALDSCARGGAIGGCALCSLGIGMGGNRLSTSSISNSGSPGASGASSIKYRLMLSTPSG</sequence>
<dbReference type="InParanoid" id="B7Q7U3"/>
<reference evidence="1 3" key="1">
    <citation type="submission" date="2008-03" db="EMBL/GenBank/DDBJ databases">
        <title>Annotation of Ixodes scapularis.</title>
        <authorList>
            <consortium name="Ixodes scapularis Genome Project Consortium"/>
            <person name="Caler E."/>
            <person name="Hannick L.I."/>
            <person name="Bidwell S."/>
            <person name="Joardar V."/>
            <person name="Thiagarajan M."/>
            <person name="Amedeo P."/>
            <person name="Galinsky K.J."/>
            <person name="Schobel S."/>
            <person name="Inman J."/>
            <person name="Hostetler J."/>
            <person name="Miller J."/>
            <person name="Hammond M."/>
            <person name="Megy K."/>
            <person name="Lawson D."/>
            <person name="Kodira C."/>
            <person name="Sutton G."/>
            <person name="Meyer J."/>
            <person name="Hill C.A."/>
            <person name="Birren B."/>
            <person name="Nene V."/>
            <person name="Collins F."/>
            <person name="Alarcon-Chaidez F."/>
            <person name="Wikel S."/>
            <person name="Strausberg R."/>
        </authorList>
    </citation>
    <scope>NUCLEOTIDE SEQUENCE [LARGE SCALE GENOMIC DNA]</scope>
    <source>
        <strain evidence="3">Wikel</strain>
        <strain evidence="1">Wikel colony</strain>
    </source>
</reference>
<dbReference type="EMBL" id="DS877959">
    <property type="protein sequence ID" value="EEC14915.1"/>
    <property type="molecule type" value="Genomic_DNA"/>
</dbReference>
<organism>
    <name type="scientific">Ixodes scapularis</name>
    <name type="common">Black-legged tick</name>
    <name type="synonym">Deer tick</name>
    <dbReference type="NCBI Taxonomy" id="6945"/>
    <lineage>
        <taxon>Eukaryota</taxon>
        <taxon>Metazoa</taxon>
        <taxon>Ecdysozoa</taxon>
        <taxon>Arthropoda</taxon>
        <taxon>Chelicerata</taxon>
        <taxon>Arachnida</taxon>
        <taxon>Acari</taxon>
        <taxon>Parasitiformes</taxon>
        <taxon>Ixodida</taxon>
        <taxon>Ixodoidea</taxon>
        <taxon>Ixodidae</taxon>
        <taxon>Ixodinae</taxon>
        <taxon>Ixodes</taxon>
    </lineage>
</organism>
<evidence type="ECO:0000313" key="3">
    <source>
        <dbReference type="Proteomes" id="UP000001555"/>
    </source>
</evidence>
<accession>B7Q7U3</accession>
<evidence type="ECO:0000313" key="1">
    <source>
        <dbReference type="EMBL" id="EEC14915.1"/>
    </source>
</evidence>
<name>B7Q7U3_IXOSC</name>
<keyword evidence="3" id="KW-1185">Reference proteome</keyword>
<evidence type="ECO:0000313" key="2">
    <source>
        <dbReference type="EnsemblMetazoa" id="ISCW010924-PA"/>
    </source>
</evidence>
<dbReference type="HOGENOM" id="CLU_2280469_0_0_1"/>
<dbReference type="VEuPathDB" id="VectorBase:ISCW010924"/>